<evidence type="ECO:0000256" key="3">
    <source>
        <dbReference type="ARBA" id="ARBA00023163"/>
    </source>
</evidence>
<proteinExistence type="inferred from homology"/>
<dbReference type="GO" id="GO:0006352">
    <property type="term" value="P:DNA-templated transcription initiation"/>
    <property type="evidence" value="ECO:0007669"/>
    <property type="project" value="InterPro"/>
</dbReference>
<dbReference type="GO" id="GO:0003677">
    <property type="term" value="F:DNA binding"/>
    <property type="evidence" value="ECO:0007669"/>
    <property type="project" value="UniProtKB-KW"/>
</dbReference>
<dbReference type="SUPFAM" id="SSF55945">
    <property type="entry name" value="TATA-box binding protein-like"/>
    <property type="match status" value="1"/>
</dbReference>
<keyword evidence="2" id="KW-0238">DNA-binding</keyword>
<dbReference type="EMBL" id="MN448295">
    <property type="protein sequence ID" value="QFG74986.1"/>
    <property type="molecule type" value="Genomic_DNA"/>
</dbReference>
<evidence type="ECO:0000256" key="2">
    <source>
        <dbReference type="ARBA" id="ARBA00023125"/>
    </source>
</evidence>
<name>A0A5J6VL62_9VIRU</name>
<protein>
    <submittedName>
        <fullName evidence="4">Transcription factor TFIID</fullName>
    </submittedName>
</protein>
<keyword evidence="3" id="KW-0804">Transcription</keyword>
<dbReference type="Gene3D" id="3.30.310.10">
    <property type="entry name" value="TATA-Binding Protein"/>
    <property type="match status" value="1"/>
</dbReference>
<dbReference type="InterPro" id="IPR012295">
    <property type="entry name" value="TBP_dom_sf"/>
</dbReference>
<sequence>MSCDLAWELFLKNGTLETDKIVNRIDEINTPKCSELYISTKTKIGYLDTKIDLGIFWKIPILEFNKQESGIIKKQMKFTFTSKKQIEEVDNLLKKETFYTIQHIAYKEQKNEFKDVKKISIGLSNKDLTNSRKKRKGAFYNCFVLIMRLFYNDTFREIHIKIFNTGKLEIPGIKEEALLHKVINQLIEILNKIIGKDIHYITDSTTTVLVNSNFNCNYYIKREALLHILKTKYHLNSSYDPCSYPGIICKFYYDRNKDNQTGREPSNKTKDILKISCMIFRTGSILIVGKCKDEELMIIYNYFKTLLEKEYLSIYQEHVADTDIPIKKTMRKKYILIQ</sequence>
<evidence type="ECO:0000256" key="1">
    <source>
        <dbReference type="ARBA" id="ARBA00005560"/>
    </source>
</evidence>
<accession>A0A5J6VL62</accession>
<comment type="similarity">
    <text evidence="1">Belongs to the TBP family.</text>
</comment>
<reference evidence="4" key="1">
    <citation type="journal article" date="2019" name="Philos. Trans. R. Soc. Lond., B, Biol. Sci.">
        <title>Targeted metagenomic recovery of four divergent viruses reveals shared and distinctive characteristics of giant viruses of marine eukaryotes.</title>
        <authorList>
            <person name="Needham D.M."/>
            <person name="Poirier C."/>
            <person name="Hehenberger E."/>
            <person name="Jimenez V."/>
            <person name="Swalwell J.E."/>
            <person name="Santoro A.E."/>
            <person name="Worden A.Z."/>
        </authorList>
    </citation>
    <scope>NUCLEOTIDE SEQUENCE</scope>
    <source>
        <strain evidence="4">OPacV-421</strain>
    </source>
</reference>
<evidence type="ECO:0000313" key="4">
    <source>
        <dbReference type="EMBL" id="QFG74986.1"/>
    </source>
</evidence>
<dbReference type="InterPro" id="IPR000814">
    <property type="entry name" value="TBP"/>
</dbReference>
<organism evidence="4">
    <name type="scientific">Megaviridae environmental sample</name>
    <dbReference type="NCBI Taxonomy" id="1737588"/>
    <lineage>
        <taxon>Viruses</taxon>
        <taxon>Varidnaviria</taxon>
        <taxon>Bamfordvirae</taxon>
        <taxon>Nucleocytoviricota</taxon>
        <taxon>Megaviricetes</taxon>
        <taxon>Imitervirales</taxon>
        <taxon>Mimiviridae</taxon>
        <taxon>environmental samples</taxon>
    </lineage>
</organism>
<dbReference type="Pfam" id="PF00352">
    <property type="entry name" value="TBP"/>
    <property type="match status" value="1"/>
</dbReference>